<dbReference type="KEGG" id="mbr:MONBRDRAFT_29742"/>
<dbReference type="PROSITE" id="PS50888">
    <property type="entry name" value="BHLH"/>
    <property type="match status" value="1"/>
</dbReference>
<dbReference type="InParanoid" id="A9VBZ9"/>
<gene>
    <name evidence="3" type="ORF">MONBRDRAFT_29742</name>
</gene>
<evidence type="ECO:0000259" key="2">
    <source>
        <dbReference type="PROSITE" id="PS50888"/>
    </source>
</evidence>
<protein>
    <recommendedName>
        <fullName evidence="2">BHLH domain-containing protein</fullName>
    </recommendedName>
</protein>
<feature type="compositionally biased region" description="Basic and acidic residues" evidence="1">
    <location>
        <begin position="1"/>
        <end position="19"/>
    </location>
</feature>
<evidence type="ECO:0000313" key="3">
    <source>
        <dbReference type="EMBL" id="EDQ84939.1"/>
    </source>
</evidence>
<feature type="compositionally biased region" description="Low complexity" evidence="1">
    <location>
        <begin position="111"/>
        <end position="120"/>
    </location>
</feature>
<evidence type="ECO:0000313" key="4">
    <source>
        <dbReference type="Proteomes" id="UP000001357"/>
    </source>
</evidence>
<feature type="region of interest" description="Disordered" evidence="1">
    <location>
        <begin position="111"/>
        <end position="144"/>
    </location>
</feature>
<feature type="region of interest" description="Disordered" evidence="1">
    <location>
        <begin position="1"/>
        <end position="22"/>
    </location>
</feature>
<sequence length="398" mass="43347">MPKETLNERRARHRRNEERRRKRIHSSLDGLRQILHLDPQAEQAAVMEAALRTLRAILPPQGVEGALASVAAGHIAALSAANSQSRPVPTTHAVPQPANTMANTLQTLPLSSSNGSSTSSAIPVHRNRTPPKTGPGAEWPAPDEIDPAFVAGTLLSVNAIANRPNSTASQPTTGALHAHQHGVNGPRTPGARSDDTSDLSFEHAHHHQQHQQPPSQQAHPALSQAARQEQTSSIHTHPHVTVLPGLTLDSPRLPTNVGIFISDGFKHVLDCNTRILKLLNCSRLADILNKSFLDFNVMVDHEIHAAIFPLMQRGQRNCASAVVRIRDLGQNQTIWVRNVIIRLGSMGSQAQPGVPMFLGIMQPHEEPLDGKPHLLENIEISSELECFNQAVDQHNLDL</sequence>
<dbReference type="CDD" id="cd00130">
    <property type="entry name" value="PAS"/>
    <property type="match status" value="1"/>
</dbReference>
<feature type="compositionally biased region" description="Polar residues" evidence="1">
    <location>
        <begin position="163"/>
        <end position="173"/>
    </location>
</feature>
<dbReference type="RefSeq" id="XP_001750280.1">
    <property type="nucleotide sequence ID" value="XM_001750228.1"/>
</dbReference>
<feature type="domain" description="BHLH" evidence="2">
    <location>
        <begin position="8"/>
        <end position="57"/>
    </location>
</feature>
<organism evidence="3 4">
    <name type="scientific">Monosiga brevicollis</name>
    <name type="common">Choanoflagellate</name>
    <dbReference type="NCBI Taxonomy" id="81824"/>
    <lineage>
        <taxon>Eukaryota</taxon>
        <taxon>Choanoflagellata</taxon>
        <taxon>Craspedida</taxon>
        <taxon>Salpingoecidae</taxon>
        <taxon>Monosiga</taxon>
    </lineage>
</organism>
<dbReference type="InterPro" id="IPR000014">
    <property type="entry name" value="PAS"/>
</dbReference>
<dbReference type="InterPro" id="IPR011598">
    <property type="entry name" value="bHLH_dom"/>
</dbReference>
<proteinExistence type="predicted"/>
<dbReference type="GO" id="GO:0046983">
    <property type="term" value="F:protein dimerization activity"/>
    <property type="evidence" value="ECO:0007669"/>
    <property type="project" value="InterPro"/>
</dbReference>
<reference evidence="3 4" key="1">
    <citation type="journal article" date="2008" name="Nature">
        <title>The genome of the choanoflagellate Monosiga brevicollis and the origin of metazoans.</title>
        <authorList>
            <consortium name="JGI Sequencing"/>
            <person name="King N."/>
            <person name="Westbrook M.J."/>
            <person name="Young S.L."/>
            <person name="Kuo A."/>
            <person name="Abedin M."/>
            <person name="Chapman J."/>
            <person name="Fairclough S."/>
            <person name="Hellsten U."/>
            <person name="Isogai Y."/>
            <person name="Letunic I."/>
            <person name="Marr M."/>
            <person name="Pincus D."/>
            <person name="Putnam N."/>
            <person name="Rokas A."/>
            <person name="Wright K.J."/>
            <person name="Zuzow R."/>
            <person name="Dirks W."/>
            <person name="Good M."/>
            <person name="Goodstein D."/>
            <person name="Lemons D."/>
            <person name="Li W."/>
            <person name="Lyons J.B."/>
            <person name="Morris A."/>
            <person name="Nichols S."/>
            <person name="Richter D.J."/>
            <person name="Salamov A."/>
            <person name="Bork P."/>
            <person name="Lim W.A."/>
            <person name="Manning G."/>
            <person name="Miller W.T."/>
            <person name="McGinnis W."/>
            <person name="Shapiro H."/>
            <person name="Tjian R."/>
            <person name="Grigoriev I.V."/>
            <person name="Rokhsar D."/>
        </authorList>
    </citation>
    <scope>NUCLEOTIDE SEQUENCE [LARGE SCALE GENOMIC DNA]</scope>
    <source>
        <strain evidence="4">MX1 / ATCC 50154</strain>
    </source>
</reference>
<accession>A9VBZ9</accession>
<evidence type="ECO:0000256" key="1">
    <source>
        <dbReference type="SAM" id="MobiDB-lite"/>
    </source>
</evidence>
<dbReference type="EMBL" id="CH991579">
    <property type="protein sequence ID" value="EDQ84939.1"/>
    <property type="molecule type" value="Genomic_DNA"/>
</dbReference>
<feature type="region of interest" description="Disordered" evidence="1">
    <location>
        <begin position="163"/>
        <end position="233"/>
    </location>
</feature>
<dbReference type="Proteomes" id="UP000001357">
    <property type="component" value="Unassembled WGS sequence"/>
</dbReference>
<feature type="compositionally biased region" description="Basic and acidic residues" evidence="1">
    <location>
        <begin position="192"/>
        <end position="203"/>
    </location>
</feature>
<dbReference type="AlphaFoldDB" id="A9VBZ9"/>
<feature type="compositionally biased region" description="Low complexity" evidence="1">
    <location>
        <begin position="210"/>
        <end position="226"/>
    </location>
</feature>
<name>A9VBZ9_MONBE</name>
<keyword evidence="4" id="KW-1185">Reference proteome</keyword>
<dbReference type="GeneID" id="5895544"/>